<evidence type="ECO:0000313" key="3">
    <source>
        <dbReference type="Proteomes" id="UP000266861"/>
    </source>
</evidence>
<evidence type="ECO:0000313" key="2">
    <source>
        <dbReference type="EMBL" id="RHZ75076.1"/>
    </source>
</evidence>
<accession>A0A397IMU9</accession>
<dbReference type="AlphaFoldDB" id="A0A397IMU9"/>
<name>A0A397IMU9_9GLOM</name>
<evidence type="ECO:0008006" key="4">
    <source>
        <dbReference type="Google" id="ProtNLM"/>
    </source>
</evidence>
<feature type="compositionally biased region" description="Polar residues" evidence="1">
    <location>
        <begin position="186"/>
        <end position="201"/>
    </location>
</feature>
<dbReference type="SUPFAM" id="SSF47095">
    <property type="entry name" value="HMG-box"/>
    <property type="match status" value="1"/>
</dbReference>
<dbReference type="OrthoDB" id="6247875at2759"/>
<dbReference type="InterPro" id="IPR036910">
    <property type="entry name" value="HMG_box_dom_sf"/>
</dbReference>
<gene>
    <name evidence="2" type="ORF">Glove_217g91</name>
</gene>
<organism evidence="2 3">
    <name type="scientific">Diversispora epigaea</name>
    <dbReference type="NCBI Taxonomy" id="1348612"/>
    <lineage>
        <taxon>Eukaryota</taxon>
        <taxon>Fungi</taxon>
        <taxon>Fungi incertae sedis</taxon>
        <taxon>Mucoromycota</taxon>
        <taxon>Glomeromycotina</taxon>
        <taxon>Glomeromycetes</taxon>
        <taxon>Diversisporales</taxon>
        <taxon>Diversisporaceae</taxon>
        <taxon>Diversispora</taxon>
    </lineage>
</organism>
<comment type="caution">
    <text evidence="2">The sequence shown here is derived from an EMBL/GenBank/DDBJ whole genome shotgun (WGS) entry which is preliminary data.</text>
</comment>
<reference evidence="2 3" key="1">
    <citation type="submission" date="2018-08" db="EMBL/GenBank/DDBJ databases">
        <title>Genome and evolution of the arbuscular mycorrhizal fungus Diversispora epigaea (formerly Glomus versiforme) and its bacterial endosymbionts.</title>
        <authorList>
            <person name="Sun X."/>
            <person name="Fei Z."/>
            <person name="Harrison M."/>
        </authorList>
    </citation>
    <scope>NUCLEOTIDE SEQUENCE [LARGE SCALE GENOMIC DNA]</scope>
    <source>
        <strain evidence="2 3">IT104</strain>
    </source>
</reference>
<dbReference type="STRING" id="1348612.A0A397IMU9"/>
<protein>
    <recommendedName>
        <fullName evidence="4">HMG box domain-containing protein</fullName>
    </recommendedName>
</protein>
<feature type="region of interest" description="Disordered" evidence="1">
    <location>
        <begin position="167"/>
        <end position="201"/>
    </location>
</feature>
<keyword evidence="3" id="KW-1185">Reference proteome</keyword>
<evidence type="ECO:0000256" key="1">
    <source>
        <dbReference type="SAM" id="MobiDB-lite"/>
    </source>
</evidence>
<sequence>MEAKSLTNSTKVAAKKPHQKKFREEIPKQLDINNVYNPKYDVIQLMSTRRKLCVSKNPPRPPNSYFLMKNCYMLELRAIGLRYTMPELCIQSKQLWEEAPKEVKDRYDDIQSKAQSIHNEMYPEYKFRPKKRQTFKRHVFPHECAANITTFSSTNYLKRSASQLDNYSPMESEVRSPALSSSSDSPKTNFSPEISTPTFSNPLKNPLPLSNQFDQIYIDNDLTNLATFLFSNGEEFNESLESFGPFLDFAQNSQPLQCSYAYNPNEILNVPIGTDNIFVDPEQYFNLIENNENNRYEFFQFL</sequence>
<feature type="compositionally biased region" description="Polar residues" evidence="1">
    <location>
        <begin position="1"/>
        <end position="11"/>
    </location>
</feature>
<dbReference type="Proteomes" id="UP000266861">
    <property type="component" value="Unassembled WGS sequence"/>
</dbReference>
<dbReference type="EMBL" id="PQFF01000202">
    <property type="protein sequence ID" value="RHZ75076.1"/>
    <property type="molecule type" value="Genomic_DNA"/>
</dbReference>
<dbReference type="Gene3D" id="1.10.30.10">
    <property type="entry name" value="High mobility group box domain"/>
    <property type="match status" value="1"/>
</dbReference>
<feature type="region of interest" description="Disordered" evidence="1">
    <location>
        <begin position="1"/>
        <end position="20"/>
    </location>
</feature>
<proteinExistence type="predicted"/>